<proteinExistence type="predicted"/>
<dbReference type="Proteomes" id="UP000663090">
    <property type="component" value="Chromosome"/>
</dbReference>
<evidence type="ECO:0000259" key="1">
    <source>
        <dbReference type="PROSITE" id="PS51301"/>
    </source>
</evidence>
<name>A0ABX7N8Q8_9BACT</name>
<dbReference type="PROSITE" id="PS51301">
    <property type="entry name" value="KILA_N"/>
    <property type="match status" value="1"/>
</dbReference>
<accession>A0ABX7N8Q8</accession>
<feature type="domain" description="KilA-N" evidence="1">
    <location>
        <begin position="2"/>
        <end position="109"/>
    </location>
</feature>
<dbReference type="SMART" id="SM01252">
    <property type="entry name" value="KilA-N"/>
    <property type="match status" value="1"/>
</dbReference>
<dbReference type="Pfam" id="PF04383">
    <property type="entry name" value="KilA-N"/>
    <property type="match status" value="1"/>
</dbReference>
<reference evidence="2 3" key="1">
    <citation type="submission" date="2021-02" db="EMBL/GenBank/DDBJ databases">
        <title>De Novo genome assembly of isolated myxobacteria.</title>
        <authorList>
            <person name="Stevens D.C."/>
        </authorList>
    </citation>
    <scope>NUCLEOTIDE SEQUENCE [LARGE SCALE GENOMIC DNA]</scope>
    <source>
        <strain evidence="2 3">SCHIC003</strain>
    </source>
</reference>
<protein>
    <submittedName>
        <fullName evidence="2">KilA-N domain-containing protein</fullName>
    </submittedName>
</protein>
<keyword evidence="3" id="KW-1185">Reference proteome</keyword>
<dbReference type="InterPro" id="IPR018004">
    <property type="entry name" value="KilA/APSES_HTH"/>
</dbReference>
<evidence type="ECO:0000313" key="2">
    <source>
        <dbReference type="EMBL" id="QSQ14035.1"/>
    </source>
</evidence>
<sequence>MACQTNPITINNILVNQDARGRYCLNDLHRAAGLEGRHQPSNFLRLESTQGLVGELSADHSSEVRSAPAEVVNGGPDRGTYVCRELVYAYAAWVSPAFHLRVLRTFDAVATGQVQAEQPTPRQLPTATEEKVAGHRAVLGILQGIPGIRTGIAASVMLDAIHQDTGLTMEPYRKALPPGEGPTGSLNATAVGESLGISARKANQRLEAAGLQHKSERGDWELTVEGAKVGEAIPYTRGSHSGYQVLWKPEVLNVLRTAKP</sequence>
<dbReference type="RefSeq" id="WP_206715829.1">
    <property type="nucleotide sequence ID" value="NZ_CP071091.1"/>
</dbReference>
<dbReference type="EMBL" id="CP071091">
    <property type="protein sequence ID" value="QSQ14035.1"/>
    <property type="molecule type" value="Genomic_DNA"/>
</dbReference>
<evidence type="ECO:0000313" key="3">
    <source>
        <dbReference type="Proteomes" id="UP000663090"/>
    </source>
</evidence>
<dbReference type="InterPro" id="IPR017880">
    <property type="entry name" value="KilA_N"/>
</dbReference>
<organism evidence="2 3">
    <name type="scientific">Myxococcus landrumensis</name>
    <dbReference type="NCBI Taxonomy" id="2813577"/>
    <lineage>
        <taxon>Bacteria</taxon>
        <taxon>Pseudomonadati</taxon>
        <taxon>Myxococcota</taxon>
        <taxon>Myxococcia</taxon>
        <taxon>Myxococcales</taxon>
        <taxon>Cystobacterineae</taxon>
        <taxon>Myxococcaceae</taxon>
        <taxon>Myxococcus</taxon>
    </lineage>
</organism>
<gene>
    <name evidence="2" type="ORF">JY572_37935</name>
</gene>